<protein>
    <submittedName>
        <fullName evidence="12">Outer membrane receptor for ferrienterochelin and colicin</fullName>
    </submittedName>
</protein>
<organism evidence="12 13">
    <name type="scientific">Flavobacterium lacus</name>
    <dbReference type="NCBI Taxonomy" id="1353778"/>
    <lineage>
        <taxon>Bacteria</taxon>
        <taxon>Pseudomonadati</taxon>
        <taxon>Bacteroidota</taxon>
        <taxon>Flavobacteriia</taxon>
        <taxon>Flavobacteriales</taxon>
        <taxon>Flavobacteriaceae</taxon>
        <taxon>Flavobacterium</taxon>
    </lineage>
</organism>
<dbReference type="InterPro" id="IPR008969">
    <property type="entry name" value="CarboxyPept-like_regulatory"/>
</dbReference>
<evidence type="ECO:0000256" key="7">
    <source>
        <dbReference type="PROSITE-ProRule" id="PRU01360"/>
    </source>
</evidence>
<dbReference type="InterPro" id="IPR012910">
    <property type="entry name" value="Plug_dom"/>
</dbReference>
<accession>A0A328WJ17</accession>
<proteinExistence type="inferred from homology"/>
<dbReference type="Pfam" id="PF14905">
    <property type="entry name" value="OMP_b-brl_3"/>
    <property type="match status" value="1"/>
</dbReference>
<evidence type="ECO:0000256" key="8">
    <source>
        <dbReference type="SAM" id="MobiDB-lite"/>
    </source>
</evidence>
<name>A0A328WJ17_9FLAO</name>
<dbReference type="SUPFAM" id="SSF49464">
    <property type="entry name" value="Carboxypeptidase regulatory domain-like"/>
    <property type="match status" value="1"/>
</dbReference>
<dbReference type="PANTHER" id="PTHR40980:SF4">
    <property type="entry name" value="TONB-DEPENDENT RECEPTOR-LIKE BETA-BARREL DOMAIN-CONTAINING PROTEIN"/>
    <property type="match status" value="1"/>
</dbReference>
<sequence length="817" mass="93232">MKSFKIFFILLVLSISTLTFAQRPEPKKIKVTGKVIDKSSTQPLEYATIVFQSVRNPDIVTGGITDAKGEFNIEINAGNYHVRVEFISFKTIEFKNRNLTSNTDLGTLLLSDDATQLEGVELRAERSTVEIKLDKRVYNVGQDMMVKGGTVSDVLDNVPSVSVDVEGNVSLRGNESVRILIDGRPSNAININDALRLIPADAIDKVEVITNPSARYDAEGGGGILNIILKKGKNQGLNGVITGTVGDPRNYGLTGNINYKSENFNVFSTLGYSDRNSPGRSMTDSKILNPADGTILRYQDERRTNNRLREGYNGNFGAEWFLDATTTWTNTVSYRRDDGRNPDEVLFYDYDINRNLTGIRRRFNDQQSSGENVEYSSNFMKKFKKDGHQLTIDYSTSINKDNDDSFIFDVDNQTTANIQRQTRNLAQLDYVLPITENTRFEAGYRGDFTKVVTDFEVFTDEGSTGEFVFDDTFSNLFEYKEYVNAFYSQFGSKINKFSYLFGLRWEDSNIGVNLLSENNFNNKRYNNFFPSAFFAYEISDKSNVTLSYSRRIQRPRGRFLNPTANLSSNINIFQGNPDLDPAMTHAVDLGYLKRWDKLTFNTSAYINRTDDVFQFIRRESGLIIDGVPQILSGPINLATEYRFGFEFTLNYTPYKWWRLNGNFNFFRNETLGQFNYINSQYQSITIDLDNIATSWFARINSKITLPYKIDFQTNATYNAPQNTAQGRNLGVLSANMALSKDILKDKATLAFNISDVFNSRKRISEINLPQVESYSEFQWRVRQINLSLTYRFNKPKNEKERVPRRENGEDGDFMGKP</sequence>
<dbReference type="PANTHER" id="PTHR40980">
    <property type="entry name" value="PLUG DOMAIN-CONTAINING PROTEIN"/>
    <property type="match status" value="1"/>
</dbReference>
<dbReference type="Gene3D" id="2.170.130.10">
    <property type="entry name" value="TonB-dependent receptor, plug domain"/>
    <property type="match status" value="1"/>
</dbReference>
<dbReference type="SUPFAM" id="SSF56935">
    <property type="entry name" value="Porins"/>
    <property type="match status" value="1"/>
</dbReference>
<dbReference type="PROSITE" id="PS52016">
    <property type="entry name" value="TONB_DEPENDENT_REC_3"/>
    <property type="match status" value="1"/>
</dbReference>
<dbReference type="RefSeq" id="WP_112087375.1">
    <property type="nucleotide sequence ID" value="NZ_QLSV01000021.1"/>
</dbReference>
<dbReference type="InterPro" id="IPR041700">
    <property type="entry name" value="OMP_b-brl_3"/>
</dbReference>
<keyword evidence="2 7" id="KW-0813">Transport</keyword>
<keyword evidence="13" id="KW-1185">Reference proteome</keyword>
<dbReference type="Pfam" id="PF13715">
    <property type="entry name" value="CarbopepD_reg_2"/>
    <property type="match status" value="1"/>
</dbReference>
<comment type="similarity">
    <text evidence="7">Belongs to the TonB-dependent receptor family.</text>
</comment>
<dbReference type="Pfam" id="PF07715">
    <property type="entry name" value="Plug"/>
    <property type="match status" value="1"/>
</dbReference>
<evidence type="ECO:0000256" key="9">
    <source>
        <dbReference type="SAM" id="SignalP"/>
    </source>
</evidence>
<evidence type="ECO:0000256" key="2">
    <source>
        <dbReference type="ARBA" id="ARBA00022448"/>
    </source>
</evidence>
<dbReference type="InterPro" id="IPR037066">
    <property type="entry name" value="Plug_dom_sf"/>
</dbReference>
<evidence type="ECO:0000256" key="5">
    <source>
        <dbReference type="ARBA" id="ARBA00023136"/>
    </source>
</evidence>
<keyword evidence="6 7" id="KW-0998">Cell outer membrane</keyword>
<dbReference type="GO" id="GO:0009279">
    <property type="term" value="C:cell outer membrane"/>
    <property type="evidence" value="ECO:0007669"/>
    <property type="project" value="UniProtKB-SubCell"/>
</dbReference>
<evidence type="ECO:0000259" key="10">
    <source>
        <dbReference type="Pfam" id="PF07715"/>
    </source>
</evidence>
<feature type="region of interest" description="Disordered" evidence="8">
    <location>
        <begin position="796"/>
        <end position="817"/>
    </location>
</feature>
<feature type="domain" description="Outer membrane protein beta-barrel" evidence="11">
    <location>
        <begin position="381"/>
        <end position="790"/>
    </location>
</feature>
<dbReference type="OrthoDB" id="8764943at2"/>
<keyword evidence="5 7" id="KW-0472">Membrane</keyword>
<keyword evidence="3 7" id="KW-1134">Transmembrane beta strand</keyword>
<keyword evidence="4 7" id="KW-0812">Transmembrane</keyword>
<feature type="domain" description="TonB-dependent receptor plug" evidence="10">
    <location>
        <begin position="148"/>
        <end position="224"/>
    </location>
</feature>
<comment type="caution">
    <text evidence="12">The sequence shown here is derived from an EMBL/GenBank/DDBJ whole genome shotgun (WGS) entry which is preliminary data.</text>
</comment>
<keyword evidence="12" id="KW-0675">Receptor</keyword>
<reference evidence="12 13" key="1">
    <citation type="submission" date="2018-06" db="EMBL/GenBank/DDBJ databases">
        <title>Genomic Encyclopedia of Type Strains, Phase III (KMG-III): the genomes of soil and plant-associated and newly described type strains.</title>
        <authorList>
            <person name="Whitman W."/>
        </authorList>
    </citation>
    <scope>NUCLEOTIDE SEQUENCE [LARGE SCALE GENOMIC DNA]</scope>
    <source>
        <strain evidence="12 13">CGMCC 1.12504</strain>
    </source>
</reference>
<dbReference type="EMBL" id="QLSV01000021">
    <property type="protein sequence ID" value="RAR46372.1"/>
    <property type="molecule type" value="Genomic_DNA"/>
</dbReference>
<comment type="subcellular location">
    <subcellularLocation>
        <location evidence="1 7">Cell outer membrane</location>
        <topology evidence="1 7">Multi-pass membrane protein</topology>
    </subcellularLocation>
</comment>
<dbReference type="Gene3D" id="2.60.40.1120">
    <property type="entry name" value="Carboxypeptidase-like, regulatory domain"/>
    <property type="match status" value="1"/>
</dbReference>
<evidence type="ECO:0000256" key="1">
    <source>
        <dbReference type="ARBA" id="ARBA00004571"/>
    </source>
</evidence>
<keyword evidence="9" id="KW-0732">Signal</keyword>
<dbReference type="AlphaFoldDB" id="A0A328WJ17"/>
<dbReference type="Gene3D" id="2.40.170.20">
    <property type="entry name" value="TonB-dependent receptor, beta-barrel domain"/>
    <property type="match status" value="1"/>
</dbReference>
<feature type="signal peptide" evidence="9">
    <location>
        <begin position="1"/>
        <end position="21"/>
    </location>
</feature>
<dbReference type="Proteomes" id="UP000249518">
    <property type="component" value="Unassembled WGS sequence"/>
</dbReference>
<gene>
    <name evidence="12" type="ORF">B0I10_12119</name>
</gene>
<evidence type="ECO:0000256" key="6">
    <source>
        <dbReference type="ARBA" id="ARBA00023237"/>
    </source>
</evidence>
<evidence type="ECO:0000313" key="13">
    <source>
        <dbReference type="Proteomes" id="UP000249518"/>
    </source>
</evidence>
<dbReference type="InterPro" id="IPR039426">
    <property type="entry name" value="TonB-dep_rcpt-like"/>
</dbReference>
<dbReference type="InterPro" id="IPR036942">
    <property type="entry name" value="Beta-barrel_TonB_sf"/>
</dbReference>
<feature type="chain" id="PRO_5016265024" evidence="9">
    <location>
        <begin position="22"/>
        <end position="817"/>
    </location>
</feature>
<evidence type="ECO:0000313" key="12">
    <source>
        <dbReference type="EMBL" id="RAR46372.1"/>
    </source>
</evidence>
<evidence type="ECO:0000259" key="11">
    <source>
        <dbReference type="Pfam" id="PF14905"/>
    </source>
</evidence>
<evidence type="ECO:0000256" key="4">
    <source>
        <dbReference type="ARBA" id="ARBA00022692"/>
    </source>
</evidence>
<evidence type="ECO:0000256" key="3">
    <source>
        <dbReference type="ARBA" id="ARBA00022452"/>
    </source>
</evidence>